<feature type="domain" description="Beta-lactamase-related" evidence="1">
    <location>
        <begin position="19"/>
        <end position="398"/>
    </location>
</feature>
<comment type="caution">
    <text evidence="2">The sequence shown here is derived from an EMBL/GenBank/DDBJ whole genome shotgun (WGS) entry which is preliminary data.</text>
</comment>
<keyword evidence="3" id="KW-1185">Reference proteome</keyword>
<dbReference type="InterPro" id="IPR012338">
    <property type="entry name" value="Beta-lactam/transpept-like"/>
</dbReference>
<protein>
    <submittedName>
        <fullName evidence="2">CubicO group peptidase (Beta-lactamase class C family)</fullName>
    </submittedName>
</protein>
<evidence type="ECO:0000313" key="3">
    <source>
        <dbReference type="Proteomes" id="UP000294558"/>
    </source>
</evidence>
<evidence type="ECO:0000313" key="2">
    <source>
        <dbReference type="EMBL" id="TDT16471.1"/>
    </source>
</evidence>
<accession>A0A4R7HZ95</accession>
<gene>
    <name evidence="2" type="ORF">BDK89_2061</name>
</gene>
<dbReference type="Proteomes" id="UP000294558">
    <property type="component" value="Unassembled WGS sequence"/>
</dbReference>
<name>A0A4R7HZ95_9ACTN</name>
<dbReference type="Gene3D" id="3.40.710.10">
    <property type="entry name" value="DD-peptidase/beta-lactamase superfamily"/>
    <property type="match status" value="1"/>
</dbReference>
<proteinExistence type="predicted"/>
<organism evidence="2 3">
    <name type="scientific">Ilumatobacter fluminis</name>
    <dbReference type="NCBI Taxonomy" id="467091"/>
    <lineage>
        <taxon>Bacteria</taxon>
        <taxon>Bacillati</taxon>
        <taxon>Actinomycetota</taxon>
        <taxon>Acidimicrobiia</taxon>
        <taxon>Acidimicrobiales</taxon>
        <taxon>Ilumatobacteraceae</taxon>
        <taxon>Ilumatobacter</taxon>
    </lineage>
</organism>
<dbReference type="EMBL" id="SOAU01000001">
    <property type="protein sequence ID" value="TDT16471.1"/>
    <property type="molecule type" value="Genomic_DNA"/>
</dbReference>
<dbReference type="PANTHER" id="PTHR43283:SF3">
    <property type="entry name" value="BETA-LACTAMASE FAMILY PROTEIN (AFU_ORTHOLOGUE AFUA_5G07500)"/>
    <property type="match status" value="1"/>
</dbReference>
<dbReference type="SUPFAM" id="SSF56601">
    <property type="entry name" value="beta-lactamase/transpeptidase-like"/>
    <property type="match status" value="1"/>
</dbReference>
<dbReference type="AlphaFoldDB" id="A0A4R7HZ95"/>
<dbReference type="InterPro" id="IPR050789">
    <property type="entry name" value="Diverse_Enzym_Activities"/>
</dbReference>
<dbReference type="PANTHER" id="PTHR43283">
    <property type="entry name" value="BETA-LACTAMASE-RELATED"/>
    <property type="match status" value="1"/>
</dbReference>
<sequence>MQTADPSALGFDADRLARIDRHFAHYVDDGRLPGWQVVVNRGGETVHASTYGRRDVEADIGWSDDTVVRMYSMTKPITSVAAMMLYEEGAFELKDPVSKFIPSFGESRVYRSGNHMKPVTEGLAEEMKIWHLLTHTSGLTYGFHHQHVTDAIYRARGFEWGAPDGIDLAETCDRWAAMPLAFQPGAEWNYSVSTDVLGRVVEVASGMALDEFFEQRIFQPLKMTETGFAPTDEQRDRFARLYSPNPANGRAVISPLEAAAGARMFLSGGGGLVGTAADYVRFTRFLLNKGELDGVRLLGTRTVDYMTQNHLPGGVDLEAYGRPLFAETQFDGVGFGLGFSVSLDPVANKVLGSPGEYAWGGAASTAFWCDPVEDISVVFLTQLLPSSTHPIRTQLKQLVYQALVD</sequence>
<dbReference type="Pfam" id="PF00144">
    <property type="entry name" value="Beta-lactamase"/>
    <property type="match status" value="1"/>
</dbReference>
<dbReference type="InterPro" id="IPR001466">
    <property type="entry name" value="Beta-lactam-related"/>
</dbReference>
<reference evidence="2 3" key="1">
    <citation type="submission" date="2019-03" db="EMBL/GenBank/DDBJ databases">
        <title>Sequencing the genomes of 1000 actinobacteria strains.</title>
        <authorList>
            <person name="Klenk H.-P."/>
        </authorList>
    </citation>
    <scope>NUCLEOTIDE SEQUENCE [LARGE SCALE GENOMIC DNA]</scope>
    <source>
        <strain evidence="2 3">DSM 18936</strain>
    </source>
</reference>
<evidence type="ECO:0000259" key="1">
    <source>
        <dbReference type="Pfam" id="PF00144"/>
    </source>
</evidence>